<evidence type="ECO:0000256" key="2">
    <source>
        <dbReference type="SAM" id="SignalP"/>
    </source>
</evidence>
<proteinExistence type="predicted"/>
<feature type="signal peptide" evidence="2">
    <location>
        <begin position="1"/>
        <end position="28"/>
    </location>
</feature>
<evidence type="ECO:0000256" key="1">
    <source>
        <dbReference type="SAM" id="MobiDB-lite"/>
    </source>
</evidence>
<accession>A0A2Z2KBT1</accession>
<protein>
    <submittedName>
        <fullName evidence="3">Uncharacterized protein</fullName>
    </submittedName>
</protein>
<evidence type="ECO:0000313" key="3">
    <source>
        <dbReference type="EMBL" id="ASA21165.1"/>
    </source>
</evidence>
<sequence length="198" mass="20837">MKHNKCYLVISAVVLTFALSACSNNNNASTNTAATEPPAAGAVTAAPAASPEATTSPVVEGGATAAPQVTAAPEASTAAENSAEPGSSGTAERPEYLPEDFPLPEDSKIETSNSGLSEDKKYAMLIYTTEQDMAAVTKLYKDYFKAKNLSDAGQTIDDKNLIIQGVDEQNKQSWSLIGGVMASSEHKVIELTLTWMEM</sequence>
<organism evidence="3 4">
    <name type="scientific">Paenibacillus donghaensis</name>
    <dbReference type="NCBI Taxonomy" id="414771"/>
    <lineage>
        <taxon>Bacteria</taxon>
        <taxon>Bacillati</taxon>
        <taxon>Bacillota</taxon>
        <taxon>Bacilli</taxon>
        <taxon>Bacillales</taxon>
        <taxon>Paenibacillaceae</taxon>
        <taxon>Paenibacillus</taxon>
    </lineage>
</organism>
<keyword evidence="2" id="KW-0732">Signal</keyword>
<dbReference type="KEGG" id="pdh:B9T62_10425"/>
<feature type="compositionally biased region" description="Low complexity" evidence="1">
    <location>
        <begin position="42"/>
        <end position="57"/>
    </location>
</feature>
<feature type="chain" id="PRO_5016350565" evidence="2">
    <location>
        <begin position="29"/>
        <end position="198"/>
    </location>
</feature>
<dbReference type="EMBL" id="CP021780">
    <property type="protein sequence ID" value="ASA21165.1"/>
    <property type="molecule type" value="Genomic_DNA"/>
</dbReference>
<evidence type="ECO:0000313" key="4">
    <source>
        <dbReference type="Proteomes" id="UP000249890"/>
    </source>
</evidence>
<reference evidence="3 4" key="1">
    <citation type="submission" date="2017-06" db="EMBL/GenBank/DDBJ databases">
        <title>Complete genome sequence of Paenibacillus donghaensis KCTC 13049T isolated from East Sea sediment, South Korea.</title>
        <authorList>
            <person name="Jung B.K."/>
            <person name="Hong S.-J."/>
            <person name="Shin J.-H."/>
        </authorList>
    </citation>
    <scope>NUCLEOTIDE SEQUENCE [LARGE SCALE GENOMIC DNA]</scope>
    <source>
        <strain evidence="3 4">KCTC 13049</strain>
    </source>
</reference>
<feature type="compositionally biased region" description="Polar residues" evidence="1">
    <location>
        <begin position="78"/>
        <end position="90"/>
    </location>
</feature>
<keyword evidence="4" id="KW-1185">Reference proteome</keyword>
<dbReference type="Proteomes" id="UP000249890">
    <property type="component" value="Chromosome"/>
</dbReference>
<dbReference type="AlphaFoldDB" id="A0A2Z2KBT1"/>
<gene>
    <name evidence="3" type="ORF">B9T62_10425</name>
</gene>
<name>A0A2Z2KBT1_9BACL</name>
<dbReference type="PROSITE" id="PS51257">
    <property type="entry name" value="PROKAR_LIPOPROTEIN"/>
    <property type="match status" value="1"/>
</dbReference>
<feature type="region of interest" description="Disordered" evidence="1">
    <location>
        <begin position="42"/>
        <end position="61"/>
    </location>
</feature>
<feature type="region of interest" description="Disordered" evidence="1">
    <location>
        <begin position="67"/>
        <end position="115"/>
    </location>
</feature>